<dbReference type="PANTHER" id="PTHR44757">
    <property type="entry name" value="DIGUANYLATE CYCLASE DGCP"/>
    <property type="match status" value="1"/>
</dbReference>
<evidence type="ECO:0000313" key="6">
    <source>
        <dbReference type="EMBL" id="MBB4249039.1"/>
    </source>
</evidence>
<dbReference type="Pfam" id="PF00990">
    <property type="entry name" value="GGDEF"/>
    <property type="match status" value="1"/>
</dbReference>
<feature type="domain" description="GGDEF" evidence="5">
    <location>
        <begin position="345"/>
        <end position="492"/>
    </location>
</feature>
<sequence length="494" mass="55483">MGERKTAADDLRRRAEKHLAAQGGGESGSEMSIQRLLHELQVHQIELESQNEQLRESQVALELARARYFDLYDLAPVGYCTVDQRGVIEEGNLTLATLLGFARGALIMQRFQHFVVRDSLTAFTLCSNRLFESGEAQLLELRMVRGDGTQFWGQLSMTAAPDASGKLHLRIALNDVSERRRAEDALREQKEFSHLIAENIADFIAILDLEGRRLYNSPSYAKFVGNPRALIGSDSFADVHPEDRERVRQAFRETVASGIGQSLEYRFVMADGSFRSLESRGSVIRDSDGRIARVLVVSHDITERQRLEAEIRQLAFQDPLTKLPNRRLLQDRLTQTMAASKRSGCYSALMFLDLDNFKQLNDTGGHELGDALLIEAAARLSACVRETDTVARFGGDEFLVMISELAEDRDESDLQAGLVAEKIRSALAEPYTLTFRRADGAEIRIEHRCTASIGVALFINHELSESQILKRADSAMYDAKSSGRNSFRFYQERV</sequence>
<feature type="compositionally biased region" description="Basic and acidic residues" evidence="2">
    <location>
        <begin position="1"/>
        <end position="19"/>
    </location>
</feature>
<dbReference type="NCBIfam" id="TIGR00229">
    <property type="entry name" value="sensory_box"/>
    <property type="match status" value="2"/>
</dbReference>
<evidence type="ECO:0000256" key="1">
    <source>
        <dbReference type="SAM" id="Coils"/>
    </source>
</evidence>
<feature type="domain" description="PAC" evidence="4">
    <location>
        <begin position="261"/>
        <end position="313"/>
    </location>
</feature>
<dbReference type="SUPFAM" id="SSF55785">
    <property type="entry name" value="PYP-like sensor domain (PAS domain)"/>
    <property type="match status" value="2"/>
</dbReference>
<evidence type="ECO:0000259" key="5">
    <source>
        <dbReference type="PROSITE" id="PS50887"/>
    </source>
</evidence>
<dbReference type="PROSITE" id="PS50113">
    <property type="entry name" value="PAC"/>
    <property type="match status" value="2"/>
</dbReference>
<feature type="coiled-coil region" evidence="1">
    <location>
        <begin position="33"/>
        <end position="67"/>
    </location>
</feature>
<dbReference type="GO" id="GO:0003824">
    <property type="term" value="F:catalytic activity"/>
    <property type="evidence" value="ECO:0007669"/>
    <property type="project" value="UniProtKB-ARBA"/>
</dbReference>
<feature type="domain" description="PAS" evidence="3">
    <location>
        <begin position="188"/>
        <end position="258"/>
    </location>
</feature>
<dbReference type="AlphaFoldDB" id="A0A840GLK6"/>
<evidence type="ECO:0000259" key="3">
    <source>
        <dbReference type="PROSITE" id="PS50112"/>
    </source>
</evidence>
<dbReference type="InterPro" id="IPR000160">
    <property type="entry name" value="GGDEF_dom"/>
</dbReference>
<dbReference type="Gene3D" id="3.30.450.20">
    <property type="entry name" value="PAS domain"/>
    <property type="match status" value="2"/>
</dbReference>
<dbReference type="CDD" id="cd00130">
    <property type="entry name" value="PAS"/>
    <property type="match status" value="2"/>
</dbReference>
<evidence type="ECO:0000256" key="2">
    <source>
        <dbReference type="SAM" id="MobiDB-lite"/>
    </source>
</evidence>
<dbReference type="InterPro" id="IPR043128">
    <property type="entry name" value="Rev_trsase/Diguanyl_cyclase"/>
</dbReference>
<keyword evidence="7" id="KW-1185">Reference proteome</keyword>
<dbReference type="RefSeq" id="WP_153116264.1">
    <property type="nucleotide sequence ID" value="NZ_JACIGE010000017.1"/>
</dbReference>
<dbReference type="PROSITE" id="PS50887">
    <property type="entry name" value="GGDEF"/>
    <property type="match status" value="1"/>
</dbReference>
<dbReference type="Gene3D" id="3.30.70.270">
    <property type="match status" value="1"/>
</dbReference>
<dbReference type="SMART" id="SM00091">
    <property type="entry name" value="PAS"/>
    <property type="match status" value="2"/>
</dbReference>
<dbReference type="EMBL" id="JACIGE010000017">
    <property type="protein sequence ID" value="MBB4249039.1"/>
    <property type="molecule type" value="Genomic_DNA"/>
</dbReference>
<reference evidence="6 7" key="1">
    <citation type="submission" date="2020-08" db="EMBL/GenBank/DDBJ databases">
        <title>Genome sequencing of Purple Non-Sulfur Bacteria from various extreme environments.</title>
        <authorList>
            <person name="Mayer M."/>
        </authorList>
    </citation>
    <scope>NUCLEOTIDE SEQUENCE [LARGE SCALE GENOMIC DNA]</scope>
    <source>
        <strain evidence="6 7">2761</strain>
    </source>
</reference>
<dbReference type="OrthoDB" id="42802at2"/>
<protein>
    <submittedName>
        <fullName evidence="6">Diguanylate cyclase (GGDEF)-like protein/PAS domain S-box-containing protein</fullName>
    </submittedName>
</protein>
<dbReference type="Pfam" id="PF08447">
    <property type="entry name" value="PAS_3"/>
    <property type="match status" value="1"/>
</dbReference>
<dbReference type="InterPro" id="IPR000700">
    <property type="entry name" value="PAS-assoc_C"/>
</dbReference>
<feature type="domain" description="PAC" evidence="4">
    <location>
        <begin position="137"/>
        <end position="188"/>
    </location>
</feature>
<organism evidence="6 7">
    <name type="scientific">Rhodocyclus tenuis</name>
    <name type="common">Rhodospirillum tenue</name>
    <dbReference type="NCBI Taxonomy" id="1066"/>
    <lineage>
        <taxon>Bacteria</taxon>
        <taxon>Pseudomonadati</taxon>
        <taxon>Pseudomonadota</taxon>
        <taxon>Betaproteobacteria</taxon>
        <taxon>Rhodocyclales</taxon>
        <taxon>Rhodocyclaceae</taxon>
        <taxon>Rhodocyclus</taxon>
    </lineage>
</organism>
<dbReference type="CDD" id="cd01949">
    <property type="entry name" value="GGDEF"/>
    <property type="match status" value="1"/>
</dbReference>
<dbReference type="Proteomes" id="UP000587070">
    <property type="component" value="Unassembled WGS sequence"/>
</dbReference>
<name>A0A840GLK6_RHOTE</name>
<dbReference type="Pfam" id="PF13426">
    <property type="entry name" value="PAS_9"/>
    <property type="match status" value="1"/>
</dbReference>
<dbReference type="NCBIfam" id="TIGR00254">
    <property type="entry name" value="GGDEF"/>
    <property type="match status" value="1"/>
</dbReference>
<dbReference type="PANTHER" id="PTHR44757:SF2">
    <property type="entry name" value="BIOFILM ARCHITECTURE MAINTENANCE PROTEIN MBAA"/>
    <property type="match status" value="1"/>
</dbReference>
<dbReference type="InterPro" id="IPR029787">
    <property type="entry name" value="Nucleotide_cyclase"/>
</dbReference>
<dbReference type="SMART" id="SM00086">
    <property type="entry name" value="PAC"/>
    <property type="match status" value="2"/>
</dbReference>
<accession>A0A840GLK6</accession>
<proteinExistence type="predicted"/>
<dbReference type="InterPro" id="IPR035965">
    <property type="entry name" value="PAS-like_dom_sf"/>
</dbReference>
<dbReference type="InterPro" id="IPR001610">
    <property type="entry name" value="PAC"/>
</dbReference>
<gene>
    <name evidence="6" type="ORF">GGD90_003442</name>
</gene>
<dbReference type="SUPFAM" id="SSF55073">
    <property type="entry name" value="Nucleotide cyclase"/>
    <property type="match status" value="1"/>
</dbReference>
<evidence type="ECO:0000259" key="4">
    <source>
        <dbReference type="PROSITE" id="PS50113"/>
    </source>
</evidence>
<dbReference type="PROSITE" id="PS50112">
    <property type="entry name" value="PAS"/>
    <property type="match status" value="1"/>
</dbReference>
<dbReference type="InterPro" id="IPR013655">
    <property type="entry name" value="PAS_fold_3"/>
</dbReference>
<evidence type="ECO:0000313" key="7">
    <source>
        <dbReference type="Proteomes" id="UP000587070"/>
    </source>
</evidence>
<dbReference type="SMART" id="SM00267">
    <property type="entry name" value="GGDEF"/>
    <property type="match status" value="1"/>
</dbReference>
<dbReference type="InterPro" id="IPR000014">
    <property type="entry name" value="PAS"/>
</dbReference>
<comment type="caution">
    <text evidence="6">The sequence shown here is derived from an EMBL/GenBank/DDBJ whole genome shotgun (WGS) entry which is preliminary data.</text>
</comment>
<dbReference type="InterPro" id="IPR052155">
    <property type="entry name" value="Biofilm_reg_signaling"/>
</dbReference>
<dbReference type="FunFam" id="3.30.70.270:FF:000001">
    <property type="entry name" value="Diguanylate cyclase domain protein"/>
    <property type="match status" value="1"/>
</dbReference>
<keyword evidence="1" id="KW-0175">Coiled coil</keyword>
<feature type="region of interest" description="Disordered" evidence="2">
    <location>
        <begin position="1"/>
        <end position="29"/>
    </location>
</feature>